<dbReference type="RefSeq" id="WP_142527013.1">
    <property type="nucleotide sequence ID" value="NZ_CBCSJO010000003.1"/>
</dbReference>
<proteinExistence type="predicted"/>
<evidence type="ECO:0000313" key="2">
    <source>
        <dbReference type="Proteomes" id="UP000320300"/>
    </source>
</evidence>
<dbReference type="AlphaFoldDB" id="A0A521BJB4"/>
<reference evidence="1 2" key="1">
    <citation type="submission" date="2017-05" db="EMBL/GenBank/DDBJ databases">
        <authorList>
            <person name="Varghese N."/>
            <person name="Submissions S."/>
        </authorList>
    </citation>
    <scope>NUCLEOTIDE SEQUENCE [LARGE SCALE GENOMIC DNA]</scope>
    <source>
        <strain evidence="1 2">DSM 19036</strain>
    </source>
</reference>
<evidence type="ECO:0000313" key="1">
    <source>
        <dbReference type="EMBL" id="SMO47185.1"/>
    </source>
</evidence>
<organism evidence="1 2">
    <name type="scientific">Pedobacter westerhofensis</name>
    <dbReference type="NCBI Taxonomy" id="425512"/>
    <lineage>
        <taxon>Bacteria</taxon>
        <taxon>Pseudomonadati</taxon>
        <taxon>Bacteroidota</taxon>
        <taxon>Sphingobacteriia</taxon>
        <taxon>Sphingobacteriales</taxon>
        <taxon>Sphingobacteriaceae</taxon>
        <taxon>Pedobacter</taxon>
    </lineage>
</organism>
<sequence length="71" mass="8485">MENEFKNWINVSKAYTNCPHCEKGLLNTRVKRGFFVKNVFVWMDVKRYQCNVCARKVYLKADTQKHQLLSN</sequence>
<dbReference type="OrthoDB" id="673504at2"/>
<dbReference type="Proteomes" id="UP000320300">
    <property type="component" value="Unassembled WGS sequence"/>
</dbReference>
<protein>
    <submittedName>
        <fullName evidence="1">Uncharacterized protein</fullName>
    </submittedName>
</protein>
<gene>
    <name evidence="1" type="ORF">SAMN06265348_102348</name>
</gene>
<dbReference type="EMBL" id="FXTN01000002">
    <property type="protein sequence ID" value="SMO47185.1"/>
    <property type="molecule type" value="Genomic_DNA"/>
</dbReference>
<accession>A0A521BJB4</accession>
<name>A0A521BJB4_9SPHI</name>
<keyword evidence="2" id="KW-1185">Reference proteome</keyword>